<accession>A0A2P2P4R4</accession>
<protein>
    <submittedName>
        <fullName evidence="1">Uncharacterized protein</fullName>
    </submittedName>
</protein>
<organism evidence="1">
    <name type="scientific">Rhizophora mucronata</name>
    <name type="common">Asiatic mangrove</name>
    <dbReference type="NCBI Taxonomy" id="61149"/>
    <lineage>
        <taxon>Eukaryota</taxon>
        <taxon>Viridiplantae</taxon>
        <taxon>Streptophyta</taxon>
        <taxon>Embryophyta</taxon>
        <taxon>Tracheophyta</taxon>
        <taxon>Spermatophyta</taxon>
        <taxon>Magnoliopsida</taxon>
        <taxon>eudicotyledons</taxon>
        <taxon>Gunneridae</taxon>
        <taxon>Pentapetalae</taxon>
        <taxon>rosids</taxon>
        <taxon>fabids</taxon>
        <taxon>Malpighiales</taxon>
        <taxon>Rhizophoraceae</taxon>
        <taxon>Rhizophora</taxon>
    </lineage>
</organism>
<evidence type="ECO:0000313" key="1">
    <source>
        <dbReference type="EMBL" id="MBX49679.1"/>
    </source>
</evidence>
<sequence length="14" mass="1629">MVEVTSKEYLSETI</sequence>
<dbReference type="EMBL" id="GGEC01069195">
    <property type="protein sequence ID" value="MBX49679.1"/>
    <property type="molecule type" value="Transcribed_RNA"/>
</dbReference>
<reference evidence="1" key="1">
    <citation type="submission" date="2018-02" db="EMBL/GenBank/DDBJ databases">
        <title>Rhizophora mucronata_Transcriptome.</title>
        <authorList>
            <person name="Meera S.P."/>
            <person name="Sreeshan A."/>
            <person name="Augustine A."/>
        </authorList>
    </citation>
    <scope>NUCLEOTIDE SEQUENCE</scope>
    <source>
        <tissue evidence="1">Leaf</tissue>
    </source>
</reference>
<name>A0A2P2P4R4_RHIMU</name>
<proteinExistence type="predicted"/>